<proteinExistence type="predicted"/>
<organism evidence="1 2">
    <name type="scientific">Legionella donaldsonii</name>
    <dbReference type="NCBI Taxonomy" id="45060"/>
    <lineage>
        <taxon>Bacteria</taxon>
        <taxon>Pseudomonadati</taxon>
        <taxon>Pseudomonadota</taxon>
        <taxon>Gammaproteobacteria</taxon>
        <taxon>Legionellales</taxon>
        <taxon>Legionellaceae</taxon>
        <taxon>Legionella</taxon>
    </lineage>
</organism>
<evidence type="ECO:0000313" key="1">
    <source>
        <dbReference type="EMBL" id="STX44221.1"/>
    </source>
</evidence>
<dbReference type="EMBL" id="UGOA01000001">
    <property type="protein sequence ID" value="STX44221.1"/>
    <property type="molecule type" value="Genomic_DNA"/>
</dbReference>
<keyword evidence="2" id="KW-1185">Reference proteome</keyword>
<accession>A0A378JB63</accession>
<gene>
    <name evidence="1" type="ORF">NCTC13292_02635</name>
</gene>
<dbReference type="OrthoDB" id="5653667at2"/>
<dbReference type="Proteomes" id="UP000254677">
    <property type="component" value="Unassembled WGS sequence"/>
</dbReference>
<dbReference type="RefSeq" id="WP_115222190.1">
    <property type="nucleotide sequence ID" value="NZ_UGOA01000001.1"/>
</dbReference>
<name>A0A378JB63_9GAMM</name>
<sequence>MKKLKGMSDYLADFFKNYTKDREQYLDVISDETVEQMMSLYNRSGMRCLDADFEDSVRAKYSHQELEDLSDMDISLQDLVRGEAFSQFKQYYENLPQAEKDAIDAYPGVKETLKSVGLGSSFSTILKLPKESCLGGTSEVCRFLASNVQMAKDIKKINASGIDSEVKESKSTTSTDDLEALMSRHFKL</sequence>
<evidence type="ECO:0000313" key="2">
    <source>
        <dbReference type="Proteomes" id="UP000254677"/>
    </source>
</evidence>
<dbReference type="AlphaFoldDB" id="A0A378JB63"/>
<protein>
    <submittedName>
        <fullName evidence="1">Uncharacterized protein</fullName>
    </submittedName>
</protein>
<reference evidence="1 2" key="1">
    <citation type="submission" date="2018-06" db="EMBL/GenBank/DDBJ databases">
        <authorList>
            <consortium name="Pathogen Informatics"/>
            <person name="Doyle S."/>
        </authorList>
    </citation>
    <scope>NUCLEOTIDE SEQUENCE [LARGE SCALE GENOMIC DNA]</scope>
    <source>
        <strain evidence="1 2">NCTC13292</strain>
    </source>
</reference>